<name>A0ABD0JD13_9CAEN</name>
<sequence>CPAAVASNISRHLIEPRSASSYRAISSRVIRSVRRGLVGCGLVRCSTGEGDGGERDMLANTDKRDDTTKMKIDFWAQLSVSQSSAAFQSP</sequence>
<evidence type="ECO:0000313" key="2">
    <source>
        <dbReference type="Proteomes" id="UP001519460"/>
    </source>
</evidence>
<dbReference type="Proteomes" id="UP001519460">
    <property type="component" value="Unassembled WGS sequence"/>
</dbReference>
<organism evidence="1 2">
    <name type="scientific">Batillaria attramentaria</name>
    <dbReference type="NCBI Taxonomy" id="370345"/>
    <lineage>
        <taxon>Eukaryota</taxon>
        <taxon>Metazoa</taxon>
        <taxon>Spiralia</taxon>
        <taxon>Lophotrochozoa</taxon>
        <taxon>Mollusca</taxon>
        <taxon>Gastropoda</taxon>
        <taxon>Caenogastropoda</taxon>
        <taxon>Sorbeoconcha</taxon>
        <taxon>Cerithioidea</taxon>
        <taxon>Batillariidae</taxon>
        <taxon>Batillaria</taxon>
    </lineage>
</organism>
<reference evidence="1 2" key="1">
    <citation type="journal article" date="2023" name="Sci. Data">
        <title>Genome assembly of the Korean intertidal mud-creeper Batillaria attramentaria.</title>
        <authorList>
            <person name="Patra A.K."/>
            <person name="Ho P.T."/>
            <person name="Jun S."/>
            <person name="Lee S.J."/>
            <person name="Kim Y."/>
            <person name="Won Y.J."/>
        </authorList>
    </citation>
    <scope>NUCLEOTIDE SEQUENCE [LARGE SCALE GENOMIC DNA]</scope>
    <source>
        <strain evidence="1">Wonlab-2016</strain>
    </source>
</reference>
<accession>A0ABD0JD13</accession>
<gene>
    <name evidence="1" type="ORF">BaRGS_00035976</name>
</gene>
<dbReference type="EMBL" id="JACVVK020000495">
    <property type="protein sequence ID" value="KAK7471370.1"/>
    <property type="molecule type" value="Genomic_DNA"/>
</dbReference>
<keyword evidence="2" id="KW-1185">Reference proteome</keyword>
<protein>
    <submittedName>
        <fullName evidence="1">Uncharacterized protein</fullName>
    </submittedName>
</protein>
<feature type="non-terminal residue" evidence="1">
    <location>
        <position position="1"/>
    </location>
</feature>
<evidence type="ECO:0000313" key="1">
    <source>
        <dbReference type="EMBL" id="KAK7471370.1"/>
    </source>
</evidence>
<proteinExistence type="predicted"/>
<feature type="non-terminal residue" evidence="1">
    <location>
        <position position="90"/>
    </location>
</feature>
<comment type="caution">
    <text evidence="1">The sequence shown here is derived from an EMBL/GenBank/DDBJ whole genome shotgun (WGS) entry which is preliminary data.</text>
</comment>
<dbReference type="AlphaFoldDB" id="A0ABD0JD13"/>